<evidence type="ECO:0000256" key="1">
    <source>
        <dbReference type="ARBA" id="ARBA00007409"/>
    </source>
</evidence>
<protein>
    <submittedName>
        <fullName evidence="6">Sigma class glutathione-s-transferase</fullName>
    </submittedName>
</protein>
<keyword evidence="6" id="KW-0808">Transferase</keyword>
<dbReference type="SFLD" id="SFLDG00363">
    <property type="entry name" value="AMPS_(cytGST):_Alpha-__Mu-__Pi"/>
    <property type="match status" value="1"/>
</dbReference>
<dbReference type="PANTHER" id="PTHR11571">
    <property type="entry name" value="GLUTATHIONE S-TRANSFERASE"/>
    <property type="match status" value="1"/>
</dbReference>
<dbReference type="CDD" id="cd03039">
    <property type="entry name" value="GST_N_Sigma_like"/>
    <property type="match status" value="1"/>
</dbReference>
<accession>B6RB00</accession>
<dbReference type="InterPro" id="IPR036282">
    <property type="entry name" value="Glutathione-S-Trfase_C_sf"/>
</dbReference>
<evidence type="ECO:0000256" key="3">
    <source>
        <dbReference type="ARBA" id="ARBA00049616"/>
    </source>
</evidence>
<name>B6RB00_HALDI</name>
<sequence length="201" mass="22993">MPSYKLIYTDNKGRAEVSRLLFALAGQEYEDVRWTRETFQTEKQNLLFGQIPVLEVDGKQYAQSMAIAGFLAREFGFHGKTSVEQMEVDQVIGIINDIFSALIKQFHEQDEEKKADIIKQNNETTFPKFISFFEEILKNNNTGFYVGDKLGFADVAAFDTLSKIEAGINMDDFPLVKANKEKVASNERVAKWLQDRPVTQF</sequence>
<dbReference type="PROSITE" id="PS50404">
    <property type="entry name" value="GST_NTER"/>
    <property type="match status" value="1"/>
</dbReference>
<dbReference type="InterPro" id="IPR004046">
    <property type="entry name" value="GST_C"/>
</dbReference>
<dbReference type="AlphaFoldDB" id="B6RB00"/>
<dbReference type="Gene3D" id="1.20.1050.10">
    <property type="match status" value="1"/>
</dbReference>
<comment type="function">
    <text evidence="3">S-crystallins are structural components of squids and octopi eye lens. Contains relatively little if any GST activity.</text>
</comment>
<evidence type="ECO:0000259" key="4">
    <source>
        <dbReference type="PROSITE" id="PS50404"/>
    </source>
</evidence>
<dbReference type="GO" id="GO:0004364">
    <property type="term" value="F:glutathione transferase activity"/>
    <property type="evidence" value="ECO:0007669"/>
    <property type="project" value="TreeGrafter"/>
</dbReference>
<dbReference type="Pfam" id="PF02798">
    <property type="entry name" value="GST_N"/>
    <property type="match status" value="1"/>
</dbReference>
<dbReference type="EMBL" id="EF103344">
    <property type="protein sequence ID" value="ABO26602.1"/>
    <property type="molecule type" value="mRNA"/>
</dbReference>
<dbReference type="InterPro" id="IPR036249">
    <property type="entry name" value="Thioredoxin-like_sf"/>
</dbReference>
<dbReference type="SUPFAM" id="SSF47616">
    <property type="entry name" value="GST C-terminal domain-like"/>
    <property type="match status" value="1"/>
</dbReference>
<dbReference type="SFLD" id="SFLDG01205">
    <property type="entry name" value="AMPS.1"/>
    <property type="match status" value="1"/>
</dbReference>
<dbReference type="SFLD" id="SFLDS00019">
    <property type="entry name" value="Glutathione_Transferase_(cytos"/>
    <property type="match status" value="1"/>
</dbReference>
<evidence type="ECO:0000313" key="6">
    <source>
        <dbReference type="EMBL" id="ABO26602.1"/>
    </source>
</evidence>
<dbReference type="GO" id="GO:0006749">
    <property type="term" value="P:glutathione metabolic process"/>
    <property type="evidence" value="ECO:0007669"/>
    <property type="project" value="TreeGrafter"/>
</dbReference>
<dbReference type="Gene3D" id="3.40.30.10">
    <property type="entry name" value="Glutaredoxin"/>
    <property type="match status" value="1"/>
</dbReference>
<dbReference type="InterPro" id="IPR010987">
    <property type="entry name" value="Glutathione-S-Trfase_C-like"/>
</dbReference>
<dbReference type="SUPFAM" id="SSF52833">
    <property type="entry name" value="Thioredoxin-like"/>
    <property type="match status" value="1"/>
</dbReference>
<dbReference type="CDD" id="cd03192">
    <property type="entry name" value="GST_C_Sigma_like"/>
    <property type="match status" value="1"/>
</dbReference>
<dbReference type="FunFam" id="1.20.1050.10:FF:000030">
    <property type="entry name" value="Glutathione S-transferase S1"/>
    <property type="match status" value="1"/>
</dbReference>
<keyword evidence="2" id="KW-0273">Eye lens protein</keyword>
<dbReference type="PROSITE" id="PS50405">
    <property type="entry name" value="GST_CTER"/>
    <property type="match status" value="1"/>
</dbReference>
<evidence type="ECO:0000259" key="5">
    <source>
        <dbReference type="PROSITE" id="PS50405"/>
    </source>
</evidence>
<reference evidence="6" key="1">
    <citation type="submission" date="2006-10" db="EMBL/GenBank/DDBJ databases">
        <title>Novel gene discovery from Haliotis discus discus by normalized cDNA library analysis.</title>
        <authorList>
            <person name="Qiang W."/>
            <person name="Kang H.-S."/>
            <person name="Lee J."/>
        </authorList>
    </citation>
    <scope>NUCLEOTIDE SEQUENCE</scope>
</reference>
<organism evidence="6">
    <name type="scientific">Haliotis discus discus</name>
    <name type="common">disc abalone</name>
    <dbReference type="NCBI Taxonomy" id="91233"/>
    <lineage>
        <taxon>Eukaryota</taxon>
        <taxon>Metazoa</taxon>
        <taxon>Spiralia</taxon>
        <taxon>Lophotrochozoa</taxon>
        <taxon>Mollusca</taxon>
        <taxon>Gastropoda</taxon>
        <taxon>Vetigastropoda</taxon>
        <taxon>Lepetellida</taxon>
        <taxon>Haliotoidea</taxon>
        <taxon>Haliotidae</taxon>
        <taxon>Haliotis</taxon>
    </lineage>
</organism>
<dbReference type="InterPro" id="IPR004045">
    <property type="entry name" value="Glutathione_S-Trfase_N"/>
</dbReference>
<proteinExistence type="evidence at transcript level"/>
<dbReference type="InterPro" id="IPR050213">
    <property type="entry name" value="GST_superfamily"/>
</dbReference>
<dbReference type="FunFam" id="3.40.30.10:FF:000035">
    <property type="entry name" value="hematopoietic prostaglandin D synthase"/>
    <property type="match status" value="1"/>
</dbReference>
<feature type="domain" description="GST C-terminal" evidence="5">
    <location>
        <begin position="81"/>
        <end position="201"/>
    </location>
</feature>
<dbReference type="GO" id="GO:0005212">
    <property type="term" value="F:structural constituent of eye lens"/>
    <property type="evidence" value="ECO:0007669"/>
    <property type="project" value="UniProtKB-KW"/>
</dbReference>
<feature type="domain" description="GST N-terminal" evidence="4">
    <location>
        <begin position="2"/>
        <end position="79"/>
    </location>
</feature>
<dbReference type="Pfam" id="PF14497">
    <property type="entry name" value="GST_C_3"/>
    <property type="match status" value="1"/>
</dbReference>
<dbReference type="BRENDA" id="2.5.1.18">
    <property type="organism ID" value="8983"/>
</dbReference>
<dbReference type="InterPro" id="IPR040079">
    <property type="entry name" value="Glutathione_S-Trfase"/>
</dbReference>
<dbReference type="PANTHER" id="PTHR11571:SF150">
    <property type="entry name" value="GLUTATHIONE S-TRANSFERASE"/>
    <property type="match status" value="1"/>
</dbReference>
<evidence type="ECO:0000256" key="2">
    <source>
        <dbReference type="ARBA" id="ARBA00022613"/>
    </source>
</evidence>
<comment type="similarity">
    <text evidence="1">Belongs to the GST superfamily.</text>
</comment>